<organism evidence="1 2">
    <name type="scientific">Ancylostoma ceylanicum</name>
    <dbReference type="NCBI Taxonomy" id="53326"/>
    <lineage>
        <taxon>Eukaryota</taxon>
        <taxon>Metazoa</taxon>
        <taxon>Ecdysozoa</taxon>
        <taxon>Nematoda</taxon>
        <taxon>Chromadorea</taxon>
        <taxon>Rhabditida</taxon>
        <taxon>Rhabditina</taxon>
        <taxon>Rhabditomorpha</taxon>
        <taxon>Strongyloidea</taxon>
        <taxon>Ancylostomatidae</taxon>
        <taxon>Ancylostomatinae</taxon>
        <taxon>Ancylostoma</taxon>
    </lineage>
</organism>
<comment type="caution">
    <text evidence="1">The sequence shown here is derived from an EMBL/GenBank/DDBJ whole genome shotgun (WGS) entry which is preliminary data.</text>
</comment>
<proteinExistence type="predicted"/>
<protein>
    <submittedName>
        <fullName evidence="1">Uncharacterized protein</fullName>
    </submittedName>
</protein>
<dbReference type="Proteomes" id="UP000024635">
    <property type="component" value="Unassembled WGS sequence"/>
</dbReference>
<evidence type="ECO:0000313" key="1">
    <source>
        <dbReference type="EMBL" id="EYC10193.1"/>
    </source>
</evidence>
<evidence type="ECO:0000313" key="2">
    <source>
        <dbReference type="Proteomes" id="UP000024635"/>
    </source>
</evidence>
<dbReference type="EMBL" id="JARK01001393">
    <property type="protein sequence ID" value="EYC10193.1"/>
    <property type="molecule type" value="Genomic_DNA"/>
</dbReference>
<name>A0A016U6H6_9BILA</name>
<dbReference type="AlphaFoldDB" id="A0A016U6H6"/>
<accession>A0A016U6H6</accession>
<keyword evidence="2" id="KW-1185">Reference proteome</keyword>
<gene>
    <name evidence="1" type="primary">Acey_s0057.g2813</name>
    <name evidence="1" type="ORF">Y032_0057g2813</name>
</gene>
<reference evidence="2" key="1">
    <citation type="journal article" date="2015" name="Nat. Genet.">
        <title>The genome and transcriptome of the zoonotic hookworm Ancylostoma ceylanicum identify infection-specific gene families.</title>
        <authorList>
            <person name="Schwarz E.M."/>
            <person name="Hu Y."/>
            <person name="Antoshechkin I."/>
            <person name="Miller M.M."/>
            <person name="Sternberg P.W."/>
            <person name="Aroian R.V."/>
        </authorList>
    </citation>
    <scope>NUCLEOTIDE SEQUENCE</scope>
    <source>
        <strain evidence="2">HY135</strain>
    </source>
</reference>
<sequence>MLALVVCCDVALEAEADKQSTLCLCPRPPRAVPPLVHGRLEFTVFLISLSTRAIVNCHYGVHFLSEQAAQFLVGVPLPHSIGAGGGAGNGI</sequence>